<comment type="caution">
    <text evidence="4">The sequence shown here is derived from an EMBL/GenBank/DDBJ whole genome shotgun (WGS) entry which is preliminary data.</text>
</comment>
<dbReference type="STRING" id="1157490.EL26_00280"/>
<evidence type="ECO:0000313" key="5">
    <source>
        <dbReference type="Proteomes" id="UP000027931"/>
    </source>
</evidence>
<dbReference type="RefSeq" id="WP_052035803.1">
    <property type="nucleotide sequence ID" value="NZ_JMIR01000001.1"/>
</dbReference>
<dbReference type="InterPro" id="IPR006674">
    <property type="entry name" value="HD_domain"/>
</dbReference>
<keyword evidence="1" id="KW-0812">Transmembrane</keyword>
<feature type="transmembrane region" description="Helical" evidence="1">
    <location>
        <begin position="33"/>
        <end position="51"/>
    </location>
</feature>
<dbReference type="EMBL" id="JMIR01000001">
    <property type="protein sequence ID" value="KEO85038.1"/>
    <property type="molecule type" value="Genomic_DNA"/>
</dbReference>
<dbReference type="PANTHER" id="PTHR43155">
    <property type="entry name" value="CYCLIC DI-GMP PHOSPHODIESTERASE PA4108-RELATED"/>
    <property type="match status" value="1"/>
</dbReference>
<protein>
    <submittedName>
        <fullName evidence="4">Uncharacterized protein</fullName>
    </submittedName>
</protein>
<feature type="transmembrane region" description="Helical" evidence="1">
    <location>
        <begin position="63"/>
        <end position="91"/>
    </location>
</feature>
<evidence type="ECO:0000313" key="4">
    <source>
        <dbReference type="EMBL" id="KEO85038.1"/>
    </source>
</evidence>
<gene>
    <name evidence="4" type="ORF">EL26_00280</name>
</gene>
<keyword evidence="1" id="KW-1133">Transmembrane helix</keyword>
<dbReference type="SMART" id="SM00471">
    <property type="entry name" value="HDc"/>
    <property type="match status" value="1"/>
</dbReference>
<organism evidence="4 5">
    <name type="scientific">Tumebacillus flagellatus</name>
    <dbReference type="NCBI Taxonomy" id="1157490"/>
    <lineage>
        <taxon>Bacteria</taxon>
        <taxon>Bacillati</taxon>
        <taxon>Bacillota</taxon>
        <taxon>Bacilli</taxon>
        <taxon>Bacillales</taxon>
        <taxon>Alicyclobacillaceae</taxon>
        <taxon>Tumebacillus</taxon>
    </lineage>
</organism>
<feature type="transmembrane region" description="Helical" evidence="1">
    <location>
        <begin position="97"/>
        <end position="116"/>
    </location>
</feature>
<dbReference type="Proteomes" id="UP000027931">
    <property type="component" value="Unassembled WGS sequence"/>
</dbReference>
<feature type="domain" description="HD-GYP" evidence="3">
    <location>
        <begin position="154"/>
        <end position="347"/>
    </location>
</feature>
<feature type="transmembrane region" description="Helical" evidence="1">
    <location>
        <begin position="7"/>
        <end position="27"/>
    </location>
</feature>
<evidence type="ECO:0000259" key="3">
    <source>
        <dbReference type="PROSITE" id="PS51832"/>
    </source>
</evidence>
<dbReference type="PROSITE" id="PS51831">
    <property type="entry name" value="HD"/>
    <property type="match status" value="1"/>
</dbReference>
<dbReference type="SUPFAM" id="SSF109604">
    <property type="entry name" value="HD-domain/PDEase-like"/>
    <property type="match status" value="1"/>
</dbReference>
<dbReference type="eggNOG" id="COG3437">
    <property type="taxonomic scope" value="Bacteria"/>
</dbReference>
<dbReference type="Gene3D" id="1.10.3210.10">
    <property type="entry name" value="Hypothetical protein af1432"/>
    <property type="match status" value="1"/>
</dbReference>
<dbReference type="InterPro" id="IPR003607">
    <property type="entry name" value="HD/PDEase_dom"/>
</dbReference>
<proteinExistence type="predicted"/>
<dbReference type="PROSITE" id="PS51832">
    <property type="entry name" value="HD_GYP"/>
    <property type="match status" value="1"/>
</dbReference>
<name>A0A074LY34_9BACL</name>
<feature type="transmembrane region" description="Helical" evidence="1">
    <location>
        <begin position="128"/>
        <end position="149"/>
    </location>
</feature>
<reference evidence="4 5" key="1">
    <citation type="journal article" date="2013" name="Int. J. Syst. Evol. Microbiol.">
        <title>Tumebacillus flagellatus sp. nov., an alpha-amylase/pullulanase-producing bacterium isolated from cassava wastewater.</title>
        <authorList>
            <person name="Wang Q."/>
            <person name="Xie N."/>
            <person name="Qin Y."/>
            <person name="Shen N."/>
            <person name="Zhu J."/>
            <person name="Mi H."/>
            <person name="Huang R."/>
        </authorList>
    </citation>
    <scope>NUCLEOTIDE SEQUENCE [LARGE SCALE GENOMIC DNA]</scope>
    <source>
        <strain evidence="4 5">GST4</strain>
    </source>
</reference>
<feature type="domain" description="HD" evidence="2">
    <location>
        <begin position="176"/>
        <end position="296"/>
    </location>
</feature>
<accession>A0A074LY34</accession>
<dbReference type="PANTHER" id="PTHR43155:SF2">
    <property type="entry name" value="CYCLIC DI-GMP PHOSPHODIESTERASE PA4108"/>
    <property type="match status" value="1"/>
</dbReference>
<dbReference type="InterPro" id="IPR006675">
    <property type="entry name" value="HDIG_dom"/>
</dbReference>
<dbReference type="InterPro" id="IPR037522">
    <property type="entry name" value="HD_GYP_dom"/>
</dbReference>
<dbReference type="Pfam" id="PF13487">
    <property type="entry name" value="HD_5"/>
    <property type="match status" value="1"/>
</dbReference>
<dbReference type="AlphaFoldDB" id="A0A074LY34"/>
<dbReference type="CDD" id="cd00077">
    <property type="entry name" value="HDc"/>
    <property type="match status" value="1"/>
</dbReference>
<keyword evidence="5" id="KW-1185">Reference proteome</keyword>
<dbReference type="NCBIfam" id="TIGR00277">
    <property type="entry name" value="HDIG"/>
    <property type="match status" value="1"/>
</dbReference>
<sequence>MKFESVFTMWRLMVLLSGLVTGLYQILFHDFPFFWYAESMFVVTFALMLILPERFPRAAVSVLFWSQVLLTLGVFDLVHADAICAAMLFFVPIYTMLYANRTSIILGELLILAGYLAVTRDEPLRQHLIFLIIFTLFSILLHFVSQILVRKASEAAKFQERVEVFSRAIEARDAYTQGHSRRVARYAVAIGKHMPGIDIDLLRVAGELHDIGKISTPDAVLHKPGRLTDEEYDVIKRHPVDGANLLRRFEVDGPILDGVLYHHERMNGTGYPEGRFGENIPMVARILAVADTFDAMTTTRSYRKAFPPQTAYDEILTLSGVYYDPQVVECFVRGYEDILAILQQEEDERPVLESVM</sequence>
<evidence type="ECO:0000256" key="1">
    <source>
        <dbReference type="SAM" id="Phobius"/>
    </source>
</evidence>
<evidence type="ECO:0000259" key="2">
    <source>
        <dbReference type="PROSITE" id="PS51831"/>
    </source>
</evidence>
<dbReference type="OrthoDB" id="9759601at2"/>
<keyword evidence="1" id="KW-0472">Membrane</keyword>